<reference evidence="1" key="1">
    <citation type="submission" date="2022-12" db="EMBL/GenBank/DDBJ databases">
        <authorList>
            <person name="Brejova B."/>
        </authorList>
    </citation>
    <scope>NUCLEOTIDE SEQUENCE</scope>
</reference>
<evidence type="ECO:0000313" key="1">
    <source>
        <dbReference type="EMBL" id="CAI5758334.1"/>
    </source>
</evidence>
<evidence type="ECO:0000313" key="2">
    <source>
        <dbReference type="Proteomes" id="UP001152885"/>
    </source>
</evidence>
<keyword evidence="2" id="KW-1185">Reference proteome</keyword>
<name>A0A9W4XAH4_9ASCO</name>
<dbReference type="EMBL" id="CANTUO010000002">
    <property type="protein sequence ID" value="CAI5758334.1"/>
    <property type="molecule type" value="Genomic_DNA"/>
</dbReference>
<comment type="caution">
    <text evidence="1">The sequence shown here is derived from an EMBL/GenBank/DDBJ whole genome shotgun (WGS) entry which is preliminary data.</text>
</comment>
<sequence length="405" mass="46776">MSFKIYNNEIAYLIDNEIKFYKLDNQGQINQTGQFKYDENILDFIWTSYTTQKKSSKGSKQSSQYAILVYKEDEFILLSSVGEIKKYKGFKIDKLINFENDSIWALQGSNLIEIKNGKVSSKIETDFTNVKLNKNQVIGITESTIEFGKIQKDKFILENKYDATANEILELDYFAFISDNEVYVMKDNLEKLETSDVKSGQFINLQDEYLVIIESGVIKFYQFNKLIHSIKGDVDGIISNKNSLYVIWKGKNNLKFKQIEITALEIEIETNGIKQDEVSISVPANKVNNLDSERILKQLDLTDKQKTIELCLTQDDQDTIKEVVKTLSLQQAQDLYLLLIDQLKLSINLNYWIKWIYLIYGNSLDIGSTILINSSNSLNESMKLLPHLLSIKGKLELRWNGICKW</sequence>
<dbReference type="Proteomes" id="UP001152885">
    <property type="component" value="Unassembled WGS sequence"/>
</dbReference>
<proteinExistence type="predicted"/>
<accession>A0A9W4XAH4</accession>
<dbReference type="OrthoDB" id="30195at2759"/>
<protein>
    <submittedName>
        <fullName evidence="1">Uncharacterized protein</fullName>
    </submittedName>
</protein>
<gene>
    <name evidence="1" type="ORF">CANVERA_P2848</name>
</gene>
<dbReference type="AlphaFoldDB" id="A0A9W4XAH4"/>
<organism evidence="1 2">
    <name type="scientific">Candida verbasci</name>
    <dbReference type="NCBI Taxonomy" id="1227364"/>
    <lineage>
        <taxon>Eukaryota</taxon>
        <taxon>Fungi</taxon>
        <taxon>Dikarya</taxon>
        <taxon>Ascomycota</taxon>
        <taxon>Saccharomycotina</taxon>
        <taxon>Pichiomycetes</taxon>
        <taxon>Debaryomycetaceae</taxon>
        <taxon>Candida/Lodderomyces clade</taxon>
        <taxon>Candida</taxon>
    </lineage>
</organism>